<feature type="transmembrane region" description="Helical" evidence="7">
    <location>
        <begin position="235"/>
        <end position="261"/>
    </location>
</feature>
<evidence type="ECO:0000313" key="11">
    <source>
        <dbReference type="Proteomes" id="UP000766570"/>
    </source>
</evidence>
<dbReference type="RefSeq" id="WP_209908424.1">
    <property type="nucleotide sequence ID" value="NZ_BAAAMI010000008.1"/>
</dbReference>
<evidence type="ECO:0000259" key="9">
    <source>
        <dbReference type="PROSITE" id="PS50928"/>
    </source>
</evidence>
<keyword evidence="3" id="KW-1003">Cell membrane</keyword>
<evidence type="ECO:0000256" key="6">
    <source>
        <dbReference type="ARBA" id="ARBA00023136"/>
    </source>
</evidence>
<keyword evidence="4 7" id="KW-0812">Transmembrane</keyword>
<feature type="region of interest" description="Disordered" evidence="8">
    <location>
        <begin position="315"/>
        <end position="341"/>
    </location>
</feature>
<feature type="transmembrane region" description="Helical" evidence="7">
    <location>
        <begin position="281"/>
        <end position="307"/>
    </location>
</feature>
<sequence length="341" mass="36403">MPLLILRRLGSAVLTIVLASLLVFLAIQALPGDVVQQILGRDATPEAVAQMRSELGLDTPVFLRYIQWLFGALQGDFGTSLVSGEPVGPNLLLHFRNTLLIAIPTVIISVTLSIVLGVIAGLRRGKLADHSISLISLLAMSIPEFMVAALLVLAFAVGIPLFPAVVLDGPQASLAQLLPSIWLPVIVLSLAMAAYIIRMTRTSTIDVMTSEFITTAELKGLRRARVVMRHALPTALLPTLNVVAINIAWMLGGVVVVENIFNYPGMGNLMLEAVFNRDLPVIEAVAVVSAAIYVACNLLADLAAMALDPRQRLRQRTRRGTGVGAGTTASPAISTDERSQP</sequence>
<dbReference type="Proteomes" id="UP000766570">
    <property type="component" value="Unassembled WGS sequence"/>
</dbReference>
<evidence type="ECO:0000256" key="7">
    <source>
        <dbReference type="RuleBase" id="RU363032"/>
    </source>
</evidence>
<reference evidence="10 11" key="1">
    <citation type="submission" date="2021-03" db="EMBL/GenBank/DDBJ databases">
        <title>Sequencing the genomes of 1000 actinobacteria strains.</title>
        <authorList>
            <person name="Klenk H.-P."/>
        </authorList>
    </citation>
    <scope>NUCLEOTIDE SEQUENCE [LARGE SCALE GENOMIC DNA]</scope>
    <source>
        <strain evidence="10 11">DSM 15454</strain>
    </source>
</reference>
<keyword evidence="6 7" id="KW-0472">Membrane</keyword>
<dbReference type="Gene3D" id="1.10.3720.10">
    <property type="entry name" value="MetI-like"/>
    <property type="match status" value="1"/>
</dbReference>
<evidence type="ECO:0000256" key="2">
    <source>
        <dbReference type="ARBA" id="ARBA00022448"/>
    </source>
</evidence>
<comment type="caution">
    <text evidence="10">The sequence shown here is derived from an EMBL/GenBank/DDBJ whole genome shotgun (WGS) entry which is preliminary data.</text>
</comment>
<protein>
    <submittedName>
        <fullName evidence="10">Peptide/nickel transport system permease protein</fullName>
    </submittedName>
</protein>
<evidence type="ECO:0000313" key="10">
    <source>
        <dbReference type="EMBL" id="MBP2375135.1"/>
    </source>
</evidence>
<dbReference type="Pfam" id="PF00528">
    <property type="entry name" value="BPD_transp_1"/>
    <property type="match status" value="1"/>
</dbReference>
<gene>
    <name evidence="10" type="ORF">JOF46_003047</name>
</gene>
<evidence type="ECO:0000256" key="1">
    <source>
        <dbReference type="ARBA" id="ARBA00004651"/>
    </source>
</evidence>
<dbReference type="InterPro" id="IPR000515">
    <property type="entry name" value="MetI-like"/>
</dbReference>
<dbReference type="InterPro" id="IPR045621">
    <property type="entry name" value="BPD_transp_1_N"/>
</dbReference>
<keyword evidence="5 7" id="KW-1133">Transmembrane helix</keyword>
<evidence type="ECO:0000256" key="8">
    <source>
        <dbReference type="SAM" id="MobiDB-lite"/>
    </source>
</evidence>
<dbReference type="SUPFAM" id="SSF161098">
    <property type="entry name" value="MetI-like"/>
    <property type="match status" value="1"/>
</dbReference>
<comment type="similarity">
    <text evidence="7">Belongs to the binding-protein-dependent transport system permease family.</text>
</comment>
<feature type="transmembrane region" description="Helical" evidence="7">
    <location>
        <begin position="99"/>
        <end position="122"/>
    </location>
</feature>
<organism evidence="10 11">
    <name type="scientific">Paeniglutamicibacter psychrophenolicus</name>
    <dbReference type="NCBI Taxonomy" id="257454"/>
    <lineage>
        <taxon>Bacteria</taxon>
        <taxon>Bacillati</taxon>
        <taxon>Actinomycetota</taxon>
        <taxon>Actinomycetes</taxon>
        <taxon>Micrococcales</taxon>
        <taxon>Micrococcaceae</taxon>
        <taxon>Paeniglutamicibacter</taxon>
    </lineage>
</organism>
<accession>A0ABS4WFZ6</accession>
<evidence type="ECO:0000256" key="4">
    <source>
        <dbReference type="ARBA" id="ARBA00022692"/>
    </source>
</evidence>
<keyword evidence="2 7" id="KW-0813">Transport</keyword>
<keyword evidence="11" id="KW-1185">Reference proteome</keyword>
<proteinExistence type="inferred from homology"/>
<dbReference type="InterPro" id="IPR035906">
    <property type="entry name" value="MetI-like_sf"/>
</dbReference>
<feature type="transmembrane region" description="Helical" evidence="7">
    <location>
        <begin position="177"/>
        <end position="197"/>
    </location>
</feature>
<feature type="transmembrane region" description="Helical" evidence="7">
    <location>
        <begin position="12"/>
        <end position="30"/>
    </location>
</feature>
<dbReference type="PANTHER" id="PTHR43163:SF3">
    <property type="entry name" value="PEPTIDE ABC TRANSPORTER PERMEASE PROTEIN"/>
    <property type="match status" value="1"/>
</dbReference>
<dbReference type="Pfam" id="PF19300">
    <property type="entry name" value="BPD_transp_1_N"/>
    <property type="match status" value="1"/>
</dbReference>
<evidence type="ECO:0000256" key="3">
    <source>
        <dbReference type="ARBA" id="ARBA00022475"/>
    </source>
</evidence>
<name>A0ABS4WFZ6_9MICC</name>
<feature type="domain" description="ABC transmembrane type-1" evidence="9">
    <location>
        <begin position="95"/>
        <end position="300"/>
    </location>
</feature>
<feature type="transmembrane region" description="Helical" evidence="7">
    <location>
        <begin position="134"/>
        <end position="157"/>
    </location>
</feature>
<dbReference type="PROSITE" id="PS50928">
    <property type="entry name" value="ABC_TM1"/>
    <property type="match status" value="1"/>
</dbReference>
<comment type="subcellular location">
    <subcellularLocation>
        <location evidence="1 7">Cell membrane</location>
        <topology evidence="1 7">Multi-pass membrane protein</topology>
    </subcellularLocation>
</comment>
<dbReference type="PANTHER" id="PTHR43163">
    <property type="entry name" value="DIPEPTIDE TRANSPORT SYSTEM PERMEASE PROTEIN DPPB-RELATED"/>
    <property type="match status" value="1"/>
</dbReference>
<dbReference type="EMBL" id="JAGIOE010000001">
    <property type="protein sequence ID" value="MBP2375135.1"/>
    <property type="molecule type" value="Genomic_DNA"/>
</dbReference>
<evidence type="ECO:0000256" key="5">
    <source>
        <dbReference type="ARBA" id="ARBA00022989"/>
    </source>
</evidence>